<keyword evidence="2" id="KW-1185">Reference proteome</keyword>
<dbReference type="Proteomes" id="UP001208689">
    <property type="component" value="Chromosome"/>
</dbReference>
<sequence length="259" mass="30151">MDYSEKYTYAVEMLSSFKNYLEVKDFRKFLLLILNLESMGPEAMLKQLGMGSKGKTILPYNPEKKMYFTKVMSGFSLNHQLTIYSPIERINTKFVNKSNSELFTKYLTEFERKKLLPGKFMLINPEVIDQSHKALSEKNSPKISTPGIESLYLNLRELIATQNIKFIFLLEADKADIAFIMNMNVEPSHDSENSIQYFDVYVDEKKEMRDHTFIRMKNGDSDSDEITMEFLDEIKDMSHSDLFDSHFTIIVPISSMDMP</sequence>
<evidence type="ECO:0000313" key="1">
    <source>
        <dbReference type="EMBL" id="UYP48348.1"/>
    </source>
</evidence>
<reference evidence="1" key="1">
    <citation type="submission" date="2022-09" db="EMBL/GenBank/DDBJ databases">
        <title>Actin cytoskeleton and complex cell architecture in an #Asgard archaeon.</title>
        <authorList>
            <person name="Ponce Toledo R.I."/>
            <person name="Schleper C."/>
            <person name="Rodrigues Oliveira T."/>
            <person name="Wollweber F."/>
            <person name="Xu J."/>
            <person name="Rittmann S."/>
            <person name="Klingl A."/>
            <person name="Pilhofer M."/>
        </authorList>
    </citation>
    <scope>NUCLEOTIDE SEQUENCE</scope>
    <source>
        <strain evidence="1">B-35</strain>
    </source>
</reference>
<gene>
    <name evidence="1" type="ORF">NEF87_004633</name>
</gene>
<dbReference type="EMBL" id="CP104013">
    <property type="protein sequence ID" value="UYP48348.1"/>
    <property type="molecule type" value="Genomic_DNA"/>
</dbReference>
<accession>A0ABY6HY84</accession>
<evidence type="ECO:0000313" key="2">
    <source>
        <dbReference type="Proteomes" id="UP001208689"/>
    </source>
</evidence>
<organism evidence="1 2">
    <name type="scientific">Candidatus Lokiarchaeum ossiferum</name>
    <dbReference type="NCBI Taxonomy" id="2951803"/>
    <lineage>
        <taxon>Archaea</taxon>
        <taxon>Promethearchaeati</taxon>
        <taxon>Promethearchaeota</taxon>
        <taxon>Promethearchaeia</taxon>
        <taxon>Promethearchaeales</taxon>
        <taxon>Promethearchaeaceae</taxon>
        <taxon>Candidatus Lokiarchaeum</taxon>
    </lineage>
</organism>
<protein>
    <submittedName>
        <fullName evidence="1">Uncharacterized protein</fullName>
    </submittedName>
</protein>
<proteinExistence type="predicted"/>
<name>A0ABY6HY84_9ARCH</name>